<evidence type="ECO:0000313" key="2">
    <source>
        <dbReference type="EMBL" id="MEC4720183.1"/>
    </source>
</evidence>
<keyword evidence="1" id="KW-0472">Membrane</keyword>
<keyword evidence="3" id="KW-1185">Reference proteome</keyword>
<organism evidence="2 3">
    <name type="scientific">Noviherbaspirillum album</name>
    <dbReference type="NCBI Taxonomy" id="3080276"/>
    <lineage>
        <taxon>Bacteria</taxon>
        <taxon>Pseudomonadati</taxon>
        <taxon>Pseudomonadota</taxon>
        <taxon>Betaproteobacteria</taxon>
        <taxon>Burkholderiales</taxon>
        <taxon>Oxalobacteraceae</taxon>
        <taxon>Noviherbaspirillum</taxon>
    </lineage>
</organism>
<sequence length="154" mass="17571">MTKQLARPVKIFIWMNLMRRILSLIFLLPLGVLTVFCFIGYANVVDTMSMKMGSFFMYQVFFWIACGGMASLFICQGLRLFAARWILIVSLLICAGFTVFSIAAYPGNHDDPHVPRALSHSLRELHILLIATTLLLTFAVFEPRVRRLVTKIVR</sequence>
<keyword evidence="1" id="KW-1133">Transmembrane helix</keyword>
<feature type="transmembrane region" description="Helical" evidence="1">
    <location>
        <begin position="125"/>
        <end position="141"/>
    </location>
</feature>
<evidence type="ECO:0008006" key="4">
    <source>
        <dbReference type="Google" id="ProtNLM"/>
    </source>
</evidence>
<name>A0ABU6J9S9_9BURK</name>
<dbReference type="EMBL" id="JAWIIV010000010">
    <property type="protein sequence ID" value="MEC4720183.1"/>
    <property type="molecule type" value="Genomic_DNA"/>
</dbReference>
<protein>
    <recommendedName>
        <fullName evidence="4">DUF4149 domain-containing protein</fullName>
    </recommendedName>
</protein>
<feature type="transmembrane region" description="Helical" evidence="1">
    <location>
        <begin position="21"/>
        <end position="44"/>
    </location>
</feature>
<comment type="caution">
    <text evidence="2">The sequence shown here is derived from an EMBL/GenBank/DDBJ whole genome shotgun (WGS) entry which is preliminary data.</text>
</comment>
<feature type="transmembrane region" description="Helical" evidence="1">
    <location>
        <begin position="82"/>
        <end position="105"/>
    </location>
</feature>
<evidence type="ECO:0000256" key="1">
    <source>
        <dbReference type="SAM" id="Phobius"/>
    </source>
</evidence>
<gene>
    <name evidence="2" type="ORF">RY831_13555</name>
</gene>
<dbReference type="Proteomes" id="UP001352263">
    <property type="component" value="Unassembled WGS sequence"/>
</dbReference>
<proteinExistence type="predicted"/>
<feature type="transmembrane region" description="Helical" evidence="1">
    <location>
        <begin position="56"/>
        <end position="75"/>
    </location>
</feature>
<accession>A0ABU6J9S9</accession>
<evidence type="ECO:0000313" key="3">
    <source>
        <dbReference type="Proteomes" id="UP001352263"/>
    </source>
</evidence>
<keyword evidence="1" id="KW-0812">Transmembrane</keyword>
<dbReference type="RefSeq" id="WP_326506896.1">
    <property type="nucleotide sequence ID" value="NZ_JAWIIV010000010.1"/>
</dbReference>
<reference evidence="2 3" key="1">
    <citation type="submission" date="2023-10" db="EMBL/GenBank/DDBJ databases">
        <title>Noviherbaspirillum sp. CPCC 100848 genome assembly.</title>
        <authorList>
            <person name="Li X.Y."/>
            <person name="Fang X.M."/>
        </authorList>
    </citation>
    <scope>NUCLEOTIDE SEQUENCE [LARGE SCALE GENOMIC DNA]</scope>
    <source>
        <strain evidence="2 3">CPCC 100848</strain>
    </source>
</reference>